<sequence length="53" mass="6120">MKVKYLIKRLQQFNPRANIYFTLDLSSGEGFPKVEILEISKFQLVGVLHKANP</sequence>
<evidence type="ECO:0000313" key="1">
    <source>
        <dbReference type="EMBL" id="KKM63005.1"/>
    </source>
</evidence>
<name>A0A0F9LFN9_9ZZZZ</name>
<gene>
    <name evidence="1" type="ORF">LCGC14_1515930</name>
</gene>
<dbReference type="AlphaFoldDB" id="A0A0F9LFN9"/>
<comment type="caution">
    <text evidence="1">The sequence shown here is derived from an EMBL/GenBank/DDBJ whole genome shotgun (WGS) entry which is preliminary data.</text>
</comment>
<dbReference type="EMBL" id="LAZR01011180">
    <property type="protein sequence ID" value="KKM63005.1"/>
    <property type="molecule type" value="Genomic_DNA"/>
</dbReference>
<organism evidence="1">
    <name type="scientific">marine sediment metagenome</name>
    <dbReference type="NCBI Taxonomy" id="412755"/>
    <lineage>
        <taxon>unclassified sequences</taxon>
        <taxon>metagenomes</taxon>
        <taxon>ecological metagenomes</taxon>
    </lineage>
</organism>
<accession>A0A0F9LFN9</accession>
<protein>
    <submittedName>
        <fullName evidence="1">Uncharacterized protein</fullName>
    </submittedName>
</protein>
<reference evidence="1" key="1">
    <citation type="journal article" date="2015" name="Nature">
        <title>Complex archaea that bridge the gap between prokaryotes and eukaryotes.</title>
        <authorList>
            <person name="Spang A."/>
            <person name="Saw J.H."/>
            <person name="Jorgensen S.L."/>
            <person name="Zaremba-Niedzwiedzka K."/>
            <person name="Martijn J."/>
            <person name="Lind A.E."/>
            <person name="van Eijk R."/>
            <person name="Schleper C."/>
            <person name="Guy L."/>
            <person name="Ettema T.J."/>
        </authorList>
    </citation>
    <scope>NUCLEOTIDE SEQUENCE</scope>
</reference>
<proteinExistence type="predicted"/>